<protein>
    <submittedName>
        <fullName evidence="1">Uncharacterized protein</fullName>
    </submittedName>
</protein>
<sequence length="123" mass="13543">DDWIRNKEKKNRVATMLNWRNAAEAIDRWHVICESPVKTSEMLAEAQGEGLEASSHCPAPIAKHQCILKGYQLNTDNFLTCSSAASHELPPAVCLLSPRGVEVDITLAAINALFWADEIDLGT</sequence>
<reference evidence="1 2" key="1">
    <citation type="journal article" date="2021" name="BMC Genomics">
        <title>Datura genome reveals duplications of psychoactive alkaloid biosynthetic genes and high mutation rate following tissue culture.</title>
        <authorList>
            <person name="Rajewski A."/>
            <person name="Carter-House D."/>
            <person name="Stajich J."/>
            <person name="Litt A."/>
        </authorList>
    </citation>
    <scope>NUCLEOTIDE SEQUENCE [LARGE SCALE GENOMIC DNA]</scope>
    <source>
        <strain evidence="1">AR-01</strain>
    </source>
</reference>
<feature type="non-terminal residue" evidence="1">
    <location>
        <position position="1"/>
    </location>
</feature>
<dbReference type="EMBL" id="JACEIK010000397">
    <property type="protein sequence ID" value="MCD7456341.1"/>
    <property type="molecule type" value="Genomic_DNA"/>
</dbReference>
<feature type="non-terminal residue" evidence="1">
    <location>
        <position position="123"/>
    </location>
</feature>
<proteinExistence type="predicted"/>
<evidence type="ECO:0000313" key="2">
    <source>
        <dbReference type="Proteomes" id="UP000823775"/>
    </source>
</evidence>
<keyword evidence="2" id="KW-1185">Reference proteome</keyword>
<accession>A0ABS8SBU4</accession>
<comment type="caution">
    <text evidence="1">The sequence shown here is derived from an EMBL/GenBank/DDBJ whole genome shotgun (WGS) entry which is preliminary data.</text>
</comment>
<name>A0ABS8SBU4_DATST</name>
<gene>
    <name evidence="1" type="ORF">HAX54_031338</name>
</gene>
<organism evidence="1 2">
    <name type="scientific">Datura stramonium</name>
    <name type="common">Jimsonweed</name>
    <name type="synonym">Common thornapple</name>
    <dbReference type="NCBI Taxonomy" id="4076"/>
    <lineage>
        <taxon>Eukaryota</taxon>
        <taxon>Viridiplantae</taxon>
        <taxon>Streptophyta</taxon>
        <taxon>Embryophyta</taxon>
        <taxon>Tracheophyta</taxon>
        <taxon>Spermatophyta</taxon>
        <taxon>Magnoliopsida</taxon>
        <taxon>eudicotyledons</taxon>
        <taxon>Gunneridae</taxon>
        <taxon>Pentapetalae</taxon>
        <taxon>asterids</taxon>
        <taxon>lamiids</taxon>
        <taxon>Solanales</taxon>
        <taxon>Solanaceae</taxon>
        <taxon>Solanoideae</taxon>
        <taxon>Datureae</taxon>
        <taxon>Datura</taxon>
    </lineage>
</organism>
<evidence type="ECO:0000313" key="1">
    <source>
        <dbReference type="EMBL" id="MCD7456341.1"/>
    </source>
</evidence>
<dbReference type="Proteomes" id="UP000823775">
    <property type="component" value="Unassembled WGS sequence"/>
</dbReference>